<comment type="caution">
    <text evidence="4">The sequence shown here is derived from an EMBL/GenBank/DDBJ whole genome shotgun (WGS) entry which is preliminary data.</text>
</comment>
<comment type="similarity">
    <text evidence="1 2">Belongs to the anti-sigma-factor antagonist family.</text>
</comment>
<dbReference type="Pfam" id="PF01740">
    <property type="entry name" value="STAS"/>
    <property type="match status" value="1"/>
</dbReference>
<name>A0A9Q5Z8Q1_NOSLI</name>
<dbReference type="PANTHER" id="PTHR33495:SF2">
    <property type="entry name" value="ANTI-SIGMA FACTOR ANTAGONIST TM_1081-RELATED"/>
    <property type="match status" value="1"/>
</dbReference>
<protein>
    <recommendedName>
        <fullName evidence="2">Anti-sigma factor antagonist</fullName>
    </recommendedName>
</protein>
<evidence type="ECO:0000256" key="2">
    <source>
        <dbReference type="RuleBase" id="RU003749"/>
    </source>
</evidence>
<dbReference type="InterPro" id="IPR002645">
    <property type="entry name" value="STAS_dom"/>
</dbReference>
<accession>A0A9Q5Z8Q1</accession>
<proteinExistence type="inferred from homology"/>
<dbReference type="InterPro" id="IPR003658">
    <property type="entry name" value="Anti-sigma_ant"/>
</dbReference>
<evidence type="ECO:0000313" key="5">
    <source>
        <dbReference type="Proteomes" id="UP000222310"/>
    </source>
</evidence>
<organism evidence="4 5">
    <name type="scientific">Nostoc linckia z8</name>
    <dbReference type="NCBI Taxonomy" id="1628746"/>
    <lineage>
        <taxon>Bacteria</taxon>
        <taxon>Bacillati</taxon>
        <taxon>Cyanobacteriota</taxon>
        <taxon>Cyanophyceae</taxon>
        <taxon>Nostocales</taxon>
        <taxon>Nostocaceae</taxon>
        <taxon>Nostoc</taxon>
    </lineage>
</organism>
<reference evidence="4 5" key="1">
    <citation type="submission" date="2015-02" db="EMBL/GenBank/DDBJ databases">
        <title>Nostoc linckia genome annotation.</title>
        <authorList>
            <person name="Zhou Z."/>
        </authorList>
    </citation>
    <scope>NUCLEOTIDE SEQUENCE [LARGE SCALE GENOMIC DNA]</scope>
    <source>
        <strain evidence="5">z8</strain>
    </source>
</reference>
<evidence type="ECO:0000313" key="4">
    <source>
        <dbReference type="EMBL" id="PHJ99898.1"/>
    </source>
</evidence>
<evidence type="ECO:0000259" key="3">
    <source>
        <dbReference type="PROSITE" id="PS50801"/>
    </source>
</evidence>
<dbReference type="Proteomes" id="UP000222310">
    <property type="component" value="Unassembled WGS sequence"/>
</dbReference>
<gene>
    <name evidence="4" type="ORF">VF08_24985</name>
</gene>
<dbReference type="Gene3D" id="3.30.750.24">
    <property type="entry name" value="STAS domain"/>
    <property type="match status" value="1"/>
</dbReference>
<dbReference type="PANTHER" id="PTHR33495">
    <property type="entry name" value="ANTI-SIGMA FACTOR ANTAGONIST TM_1081-RELATED-RELATED"/>
    <property type="match status" value="1"/>
</dbReference>
<evidence type="ECO:0000256" key="1">
    <source>
        <dbReference type="ARBA" id="ARBA00009013"/>
    </source>
</evidence>
<dbReference type="InterPro" id="IPR036513">
    <property type="entry name" value="STAS_dom_sf"/>
</dbReference>
<dbReference type="EMBL" id="LAHD01000085">
    <property type="protein sequence ID" value="PHJ99898.1"/>
    <property type="molecule type" value="Genomic_DNA"/>
</dbReference>
<feature type="domain" description="STAS" evidence="3">
    <location>
        <begin position="26"/>
        <end position="125"/>
    </location>
</feature>
<dbReference type="AlphaFoldDB" id="A0A9Q5Z8Q1"/>
<dbReference type="GO" id="GO:0043856">
    <property type="term" value="F:anti-sigma factor antagonist activity"/>
    <property type="evidence" value="ECO:0007669"/>
    <property type="project" value="InterPro"/>
</dbReference>
<dbReference type="NCBIfam" id="TIGR00377">
    <property type="entry name" value="ant_ant_sig"/>
    <property type="match status" value="1"/>
</dbReference>
<dbReference type="SUPFAM" id="SSF52091">
    <property type="entry name" value="SpoIIaa-like"/>
    <property type="match status" value="1"/>
</dbReference>
<sequence>MSFFGFFFKCSNYPVKFMTLTKELQVILFKPQASIDLQGGMALSEQMAGIVPQPNQLWVIDLAEVNFMDSSGLVPLVKGLKAARQRGCRLVLCNVQTPVRLILELTQLDTVFEIFDTYEDIFSTTKNDSLVLAG</sequence>
<dbReference type="PROSITE" id="PS50801">
    <property type="entry name" value="STAS"/>
    <property type="match status" value="1"/>
</dbReference>
<dbReference type="CDD" id="cd07043">
    <property type="entry name" value="STAS_anti-anti-sigma_factors"/>
    <property type="match status" value="1"/>
</dbReference>